<reference evidence="2 3" key="1">
    <citation type="submission" date="2019-05" db="EMBL/GenBank/DDBJ databases">
        <title>Genome sequences of Thalassotalea litorea 1K03283.</title>
        <authorList>
            <person name="Zhang D."/>
        </authorList>
    </citation>
    <scope>NUCLEOTIDE SEQUENCE [LARGE SCALE GENOMIC DNA]</scope>
    <source>
        <strain evidence="2 3">MCCC 1K03283</strain>
    </source>
</reference>
<comment type="caution">
    <text evidence="2">The sequence shown here is derived from an EMBL/GenBank/DDBJ whole genome shotgun (WGS) entry which is preliminary data.</text>
</comment>
<evidence type="ECO:0000256" key="1">
    <source>
        <dbReference type="ARBA" id="ARBA00022801"/>
    </source>
</evidence>
<organism evidence="2 3">
    <name type="scientific">Thalassotalea litorea</name>
    <dbReference type="NCBI Taxonomy" id="2020715"/>
    <lineage>
        <taxon>Bacteria</taxon>
        <taxon>Pseudomonadati</taxon>
        <taxon>Pseudomonadota</taxon>
        <taxon>Gammaproteobacteria</taxon>
        <taxon>Alteromonadales</taxon>
        <taxon>Colwelliaceae</taxon>
        <taxon>Thalassotalea</taxon>
    </lineage>
</organism>
<dbReference type="Proteomes" id="UP000307790">
    <property type="component" value="Unassembled WGS sequence"/>
</dbReference>
<accession>A0A5R9IX16</accession>
<dbReference type="SUPFAM" id="SSF53254">
    <property type="entry name" value="Phosphoglycerate mutase-like"/>
    <property type="match status" value="1"/>
</dbReference>
<gene>
    <name evidence="2" type="primary">sixA</name>
    <name evidence="2" type="ORF">FE810_01900</name>
</gene>
<sequence length="158" mass="17737">MNIFIMRHGEAELQSDSDMSRQLTQLGALETQVMARWLEKKQVSLDAILVSPYTRTQQTAALMNERFGGTLAVQTLSLFTPSGSASDCHDYLDGTLNLERWKNILIVSHMPLVSYLTAQLSIEKSTPVFVTAAIAHIDYDMEQMTGHYQGIYTPDDFC</sequence>
<dbReference type="OrthoDB" id="92610at2"/>
<dbReference type="EMBL" id="VCBC01000002">
    <property type="protein sequence ID" value="TLU67726.1"/>
    <property type="molecule type" value="Genomic_DNA"/>
</dbReference>
<dbReference type="SMART" id="SM00855">
    <property type="entry name" value="PGAM"/>
    <property type="match status" value="1"/>
</dbReference>
<dbReference type="InterPro" id="IPR051021">
    <property type="entry name" value="Mito_Ser/Thr_phosphatase"/>
</dbReference>
<dbReference type="RefSeq" id="WP_138318329.1">
    <property type="nucleotide sequence ID" value="NZ_VCBC01000002.1"/>
</dbReference>
<evidence type="ECO:0000313" key="2">
    <source>
        <dbReference type="EMBL" id="TLU67726.1"/>
    </source>
</evidence>
<proteinExistence type="predicted"/>
<dbReference type="AlphaFoldDB" id="A0A5R9IX16"/>
<dbReference type="InterPro" id="IPR013078">
    <property type="entry name" value="His_Pase_superF_clade-1"/>
</dbReference>
<dbReference type="CDD" id="cd07067">
    <property type="entry name" value="HP_PGM_like"/>
    <property type="match status" value="1"/>
</dbReference>
<dbReference type="Pfam" id="PF00300">
    <property type="entry name" value="His_Phos_1"/>
    <property type="match status" value="1"/>
</dbReference>
<keyword evidence="1" id="KW-0378">Hydrolase</keyword>
<dbReference type="NCBIfam" id="TIGR00249">
    <property type="entry name" value="sixA"/>
    <property type="match status" value="1"/>
</dbReference>
<evidence type="ECO:0000313" key="3">
    <source>
        <dbReference type="Proteomes" id="UP000307790"/>
    </source>
</evidence>
<protein>
    <submittedName>
        <fullName evidence="2">Phosphohistidine phosphatase SixA</fullName>
    </submittedName>
</protein>
<dbReference type="PANTHER" id="PTHR20935">
    <property type="entry name" value="PHOSPHOGLYCERATE MUTASE-RELATED"/>
    <property type="match status" value="1"/>
</dbReference>
<name>A0A5R9IX16_9GAMM</name>
<keyword evidence="3" id="KW-1185">Reference proteome</keyword>
<dbReference type="GO" id="GO:0101006">
    <property type="term" value="F:protein histidine phosphatase activity"/>
    <property type="evidence" value="ECO:0007669"/>
    <property type="project" value="InterPro"/>
</dbReference>
<dbReference type="InterPro" id="IPR004449">
    <property type="entry name" value="SixA"/>
</dbReference>
<dbReference type="InterPro" id="IPR029033">
    <property type="entry name" value="His_PPase_superfam"/>
</dbReference>
<dbReference type="GO" id="GO:0005737">
    <property type="term" value="C:cytoplasm"/>
    <property type="evidence" value="ECO:0007669"/>
    <property type="project" value="InterPro"/>
</dbReference>
<dbReference type="Gene3D" id="3.40.50.1240">
    <property type="entry name" value="Phosphoglycerate mutase-like"/>
    <property type="match status" value="1"/>
</dbReference>